<dbReference type="Gene3D" id="3.30.70.60">
    <property type="match status" value="1"/>
</dbReference>
<comment type="function">
    <text evidence="4 6">Binds together with bS18 to 16S ribosomal RNA.</text>
</comment>
<keyword evidence="8" id="KW-1185">Reference proteome</keyword>
<dbReference type="AlphaFoldDB" id="A0A6C2U718"/>
<dbReference type="GO" id="GO:1990904">
    <property type="term" value="C:ribonucleoprotein complex"/>
    <property type="evidence" value="ECO:0007669"/>
    <property type="project" value="UniProtKB-KW"/>
</dbReference>
<reference evidence="7 8" key="1">
    <citation type="submission" date="2019-04" db="EMBL/GenBank/DDBJ databases">
        <authorList>
            <person name="Van Vliet M D."/>
        </authorList>
    </citation>
    <scope>NUCLEOTIDE SEQUENCE [LARGE SCALE GENOMIC DNA]</scope>
    <source>
        <strain evidence="7 8">F1</strain>
    </source>
</reference>
<dbReference type="InterPro" id="IPR014717">
    <property type="entry name" value="Transl_elong_EF1B/ribsomal_bS6"/>
</dbReference>
<dbReference type="HAMAP" id="MF_00360">
    <property type="entry name" value="Ribosomal_bS6"/>
    <property type="match status" value="1"/>
</dbReference>
<name>A0A6C2U718_PONDE</name>
<dbReference type="InterPro" id="IPR000529">
    <property type="entry name" value="Ribosomal_bS6"/>
</dbReference>
<comment type="similarity">
    <text evidence="1 6">Belongs to the bacterial ribosomal protein bS6 family.</text>
</comment>
<keyword evidence="2 6" id="KW-0689">Ribosomal protein</keyword>
<dbReference type="EMBL" id="CAAHFG010000002">
    <property type="protein sequence ID" value="VGO15321.1"/>
    <property type="molecule type" value="Genomic_DNA"/>
</dbReference>
<sequence length="103" mass="11622">MLYEGLFIFPEVLDEEGLDQAITRVKEELEKLGGSIESTTRMGKKTFARPLKKQKAGLYVVAMFNIDGTKLDAFKARLKLATNVFRHQFVQASEIVEEVAQEA</sequence>
<evidence type="ECO:0000256" key="4">
    <source>
        <dbReference type="ARBA" id="ARBA00035104"/>
    </source>
</evidence>
<dbReference type="GO" id="GO:0005840">
    <property type="term" value="C:ribosome"/>
    <property type="evidence" value="ECO:0007669"/>
    <property type="project" value="UniProtKB-KW"/>
</dbReference>
<dbReference type="RefSeq" id="WP_136080897.1">
    <property type="nucleotide sequence ID" value="NZ_CAAHFG010000002.1"/>
</dbReference>
<proteinExistence type="inferred from homology"/>
<evidence type="ECO:0000313" key="7">
    <source>
        <dbReference type="EMBL" id="VGO15321.1"/>
    </source>
</evidence>
<keyword evidence="6" id="KW-0694">RNA-binding</keyword>
<dbReference type="Proteomes" id="UP000366872">
    <property type="component" value="Unassembled WGS sequence"/>
</dbReference>
<keyword evidence="3 6" id="KW-0687">Ribonucleoprotein</keyword>
<evidence type="ECO:0000256" key="6">
    <source>
        <dbReference type="HAMAP-Rule" id="MF_00360"/>
    </source>
</evidence>
<dbReference type="GO" id="GO:0006412">
    <property type="term" value="P:translation"/>
    <property type="evidence" value="ECO:0007669"/>
    <property type="project" value="UniProtKB-UniRule"/>
</dbReference>
<dbReference type="InterPro" id="IPR020814">
    <property type="entry name" value="Ribosomal_S6_plastid/chlpt"/>
</dbReference>
<dbReference type="Pfam" id="PF01250">
    <property type="entry name" value="Ribosomal_S6"/>
    <property type="match status" value="1"/>
</dbReference>
<accession>A0A6C2U718</accession>
<evidence type="ECO:0000256" key="5">
    <source>
        <dbReference type="ARBA" id="ARBA00035294"/>
    </source>
</evidence>
<evidence type="ECO:0000256" key="1">
    <source>
        <dbReference type="ARBA" id="ARBA00009512"/>
    </source>
</evidence>
<dbReference type="GO" id="GO:0003735">
    <property type="term" value="F:structural constituent of ribosome"/>
    <property type="evidence" value="ECO:0007669"/>
    <property type="project" value="InterPro"/>
</dbReference>
<evidence type="ECO:0000256" key="2">
    <source>
        <dbReference type="ARBA" id="ARBA00022980"/>
    </source>
</evidence>
<dbReference type="InterPro" id="IPR035980">
    <property type="entry name" value="Ribosomal_bS6_sf"/>
</dbReference>
<dbReference type="CDD" id="cd00473">
    <property type="entry name" value="bS6"/>
    <property type="match status" value="1"/>
</dbReference>
<dbReference type="NCBIfam" id="TIGR00166">
    <property type="entry name" value="S6"/>
    <property type="match status" value="1"/>
</dbReference>
<dbReference type="SUPFAM" id="SSF54995">
    <property type="entry name" value="Ribosomal protein S6"/>
    <property type="match status" value="1"/>
</dbReference>
<keyword evidence="6" id="KW-0699">rRNA-binding</keyword>
<dbReference type="GO" id="GO:0019843">
    <property type="term" value="F:rRNA binding"/>
    <property type="evidence" value="ECO:0007669"/>
    <property type="project" value="UniProtKB-UniRule"/>
</dbReference>
<gene>
    <name evidence="6 7" type="primary">rpsF</name>
    <name evidence="7" type="ORF">PDESU_03904</name>
</gene>
<organism evidence="7 8">
    <name type="scientific">Pontiella desulfatans</name>
    <dbReference type="NCBI Taxonomy" id="2750659"/>
    <lineage>
        <taxon>Bacteria</taxon>
        <taxon>Pseudomonadati</taxon>
        <taxon>Kiritimatiellota</taxon>
        <taxon>Kiritimatiellia</taxon>
        <taxon>Kiritimatiellales</taxon>
        <taxon>Pontiellaceae</taxon>
        <taxon>Pontiella</taxon>
    </lineage>
</organism>
<evidence type="ECO:0000313" key="8">
    <source>
        <dbReference type="Proteomes" id="UP000366872"/>
    </source>
</evidence>
<evidence type="ECO:0000256" key="3">
    <source>
        <dbReference type="ARBA" id="ARBA00023274"/>
    </source>
</evidence>
<protein>
    <recommendedName>
        <fullName evidence="5 6">Small ribosomal subunit protein bS6</fullName>
    </recommendedName>
</protein>